<evidence type="ECO:0000313" key="2">
    <source>
        <dbReference type="EMBL" id="CAB4171029.1"/>
    </source>
</evidence>
<protein>
    <submittedName>
        <fullName evidence="3">Uncharacterized protein</fullName>
    </submittedName>
</protein>
<reference evidence="3" key="1">
    <citation type="submission" date="2020-05" db="EMBL/GenBank/DDBJ databases">
        <authorList>
            <person name="Chiriac C."/>
            <person name="Salcher M."/>
            <person name="Ghai R."/>
            <person name="Kavagutti S V."/>
        </authorList>
    </citation>
    <scope>NUCLEOTIDE SEQUENCE</scope>
</reference>
<dbReference type="EMBL" id="LR796858">
    <property type="protein sequence ID" value="CAB4171029.1"/>
    <property type="molecule type" value="Genomic_DNA"/>
</dbReference>
<dbReference type="EMBL" id="LR796944">
    <property type="protein sequence ID" value="CAB4176391.1"/>
    <property type="molecule type" value="Genomic_DNA"/>
</dbReference>
<evidence type="ECO:0000313" key="1">
    <source>
        <dbReference type="EMBL" id="CAB4167570.1"/>
    </source>
</evidence>
<dbReference type="EMBL" id="LR797534">
    <property type="protein sequence ID" value="CAB4223030.1"/>
    <property type="molecule type" value="Genomic_DNA"/>
</dbReference>
<evidence type="ECO:0000313" key="4">
    <source>
        <dbReference type="EMBL" id="CAB4223030.1"/>
    </source>
</evidence>
<accession>A0A6J5Q4I1</accession>
<proteinExistence type="predicted"/>
<dbReference type="EMBL" id="LR796815">
    <property type="protein sequence ID" value="CAB4167570.1"/>
    <property type="molecule type" value="Genomic_DNA"/>
</dbReference>
<name>A0A6J5Q4I1_9CAUD</name>
<organism evidence="3">
    <name type="scientific">uncultured Caudovirales phage</name>
    <dbReference type="NCBI Taxonomy" id="2100421"/>
    <lineage>
        <taxon>Viruses</taxon>
        <taxon>Duplodnaviria</taxon>
        <taxon>Heunggongvirae</taxon>
        <taxon>Uroviricota</taxon>
        <taxon>Caudoviricetes</taxon>
        <taxon>Peduoviridae</taxon>
        <taxon>Maltschvirus</taxon>
        <taxon>Maltschvirus maltsch</taxon>
    </lineage>
</organism>
<evidence type="ECO:0000313" key="3">
    <source>
        <dbReference type="EMBL" id="CAB4176391.1"/>
    </source>
</evidence>
<gene>
    <name evidence="4" type="ORF">UFOVP1666_73</name>
    <name evidence="1" type="ORF">UFOVP867_28</name>
    <name evidence="2" type="ORF">UFOVP913_170</name>
    <name evidence="3" type="ORF">UFOVP993_26</name>
</gene>
<sequence>MSSIISAGITSGTAIGIVGDASGQLVLQTNGSTTALTLDTSQNAIFVGKVTSAGSLVLGSNGTTTALTISTGQVVTLAQALPIGSGGTGATTLAGANIALLNVAQTWTAPQRATITVANTGSFNQNTSNNFQCTPAGAITLTFTNHTAGQSGYVLLINTGGYAITAAATTKLNVAAGVLAYISSPGTYVISYIDNGTNAYITTSGALA</sequence>